<accession>A0A5E4AH90</accession>
<name>A0A5E4AH90_MARMO</name>
<dbReference type="AlphaFoldDB" id="A0A5E4AH90"/>
<evidence type="ECO:0000313" key="1">
    <source>
        <dbReference type="EMBL" id="VTJ56724.1"/>
    </source>
</evidence>
<gene>
    <name evidence="1" type="ORF">MONAX_5E021392</name>
</gene>
<reference evidence="1" key="1">
    <citation type="submission" date="2019-04" db="EMBL/GenBank/DDBJ databases">
        <authorList>
            <person name="Alioto T."/>
            <person name="Alioto T."/>
        </authorList>
    </citation>
    <scope>NUCLEOTIDE SEQUENCE [LARGE SCALE GENOMIC DNA]</scope>
</reference>
<dbReference type="Proteomes" id="UP000335636">
    <property type="component" value="Unassembled WGS sequence"/>
</dbReference>
<organism evidence="1 2">
    <name type="scientific">Marmota monax</name>
    <name type="common">Woodchuck</name>
    <dbReference type="NCBI Taxonomy" id="9995"/>
    <lineage>
        <taxon>Eukaryota</taxon>
        <taxon>Metazoa</taxon>
        <taxon>Chordata</taxon>
        <taxon>Craniata</taxon>
        <taxon>Vertebrata</taxon>
        <taxon>Euteleostomi</taxon>
        <taxon>Mammalia</taxon>
        <taxon>Eutheria</taxon>
        <taxon>Euarchontoglires</taxon>
        <taxon>Glires</taxon>
        <taxon>Rodentia</taxon>
        <taxon>Sciuromorpha</taxon>
        <taxon>Sciuridae</taxon>
        <taxon>Xerinae</taxon>
        <taxon>Marmotini</taxon>
        <taxon>Marmota</taxon>
    </lineage>
</organism>
<sequence length="159" mass="16685">MVITSGRAEEIGLACRTPEEGSGLESWAMLGEMLAQPEWMVTQGCSEMALGLLESTAYSLRHGLPSGRQGIVPLLGPLKSHRIGPDPPLSMLRSPEDDISPAACLPGLLVTGTDYSQPLGEMTPICCTLRLSLVAQLTVTPTALPHSSGGCSGCRTKVI</sequence>
<keyword evidence="2" id="KW-1185">Reference proteome</keyword>
<proteinExistence type="predicted"/>
<dbReference type="EMBL" id="CABDUW010000068">
    <property type="protein sequence ID" value="VTJ56724.1"/>
    <property type="molecule type" value="Genomic_DNA"/>
</dbReference>
<comment type="caution">
    <text evidence="1">The sequence shown here is derived from an EMBL/GenBank/DDBJ whole genome shotgun (WGS) entry which is preliminary data.</text>
</comment>
<protein>
    <submittedName>
        <fullName evidence="1">Uncharacterized protein</fullName>
    </submittedName>
</protein>
<evidence type="ECO:0000313" key="2">
    <source>
        <dbReference type="Proteomes" id="UP000335636"/>
    </source>
</evidence>